<evidence type="ECO:0000313" key="2">
    <source>
        <dbReference type="EMBL" id="RJP74607.1"/>
    </source>
</evidence>
<proteinExistence type="predicted"/>
<evidence type="ECO:0000259" key="1">
    <source>
        <dbReference type="PROSITE" id="PS51186"/>
    </source>
</evidence>
<dbReference type="PROSITE" id="PS51186">
    <property type="entry name" value="GNAT"/>
    <property type="match status" value="1"/>
</dbReference>
<keyword evidence="2" id="KW-0808">Transferase</keyword>
<evidence type="ECO:0000313" key="3">
    <source>
        <dbReference type="Proteomes" id="UP000285961"/>
    </source>
</evidence>
<dbReference type="AlphaFoldDB" id="A0A419F851"/>
<dbReference type="CDD" id="cd04301">
    <property type="entry name" value="NAT_SF"/>
    <property type="match status" value="1"/>
</dbReference>
<dbReference type="Gene3D" id="3.40.630.30">
    <property type="match status" value="1"/>
</dbReference>
<dbReference type="EMBL" id="QZKI01000013">
    <property type="protein sequence ID" value="RJP74607.1"/>
    <property type="molecule type" value="Genomic_DNA"/>
</dbReference>
<dbReference type="Proteomes" id="UP000285961">
    <property type="component" value="Unassembled WGS sequence"/>
</dbReference>
<protein>
    <submittedName>
        <fullName evidence="2">GNAT family N-acetyltransferase</fullName>
    </submittedName>
</protein>
<accession>A0A419F851</accession>
<feature type="domain" description="N-acetyltransferase" evidence="1">
    <location>
        <begin position="1"/>
        <end position="139"/>
    </location>
</feature>
<organism evidence="2 3">
    <name type="scientific">Candidatus Abyssobacteria bacterium SURF_17</name>
    <dbReference type="NCBI Taxonomy" id="2093361"/>
    <lineage>
        <taxon>Bacteria</taxon>
        <taxon>Pseudomonadati</taxon>
        <taxon>Candidatus Hydrogenedentota</taxon>
        <taxon>Candidatus Abyssobacteria</taxon>
    </lineage>
</organism>
<comment type="caution">
    <text evidence="2">The sequence shown here is derived from an EMBL/GenBank/DDBJ whole genome shotgun (WGS) entry which is preliminary data.</text>
</comment>
<reference evidence="2 3" key="1">
    <citation type="journal article" date="2017" name="ISME J.">
        <title>Energy and carbon metabolisms in a deep terrestrial subsurface fluid microbial community.</title>
        <authorList>
            <person name="Momper L."/>
            <person name="Jungbluth S.P."/>
            <person name="Lee M.D."/>
            <person name="Amend J.P."/>
        </authorList>
    </citation>
    <scope>NUCLEOTIDE SEQUENCE [LARGE SCALE GENOMIC DNA]</scope>
    <source>
        <strain evidence="2">SURF_17</strain>
    </source>
</reference>
<sequence>MEIRLAKRSDYQQCVNLNKSLFSTGKWPNFLEARIADARMYVAGADGQVVGFITFETNFVGCLYVSLLTVHPDFRRKGVARRLIEKVATHSWNGKLFSSTEEDNEVSRKMHVALGFRMSGYIDNLPQPTREVIYYKELSPNTYGIPLPIPEARKAQLPDEMTC</sequence>
<gene>
    <name evidence="2" type="ORF">C4532_01975</name>
</gene>
<dbReference type="Pfam" id="PF00583">
    <property type="entry name" value="Acetyltransf_1"/>
    <property type="match status" value="1"/>
</dbReference>
<dbReference type="SUPFAM" id="SSF55729">
    <property type="entry name" value="Acyl-CoA N-acyltransferases (Nat)"/>
    <property type="match status" value="1"/>
</dbReference>
<name>A0A419F851_9BACT</name>
<dbReference type="InterPro" id="IPR016181">
    <property type="entry name" value="Acyl_CoA_acyltransferase"/>
</dbReference>
<dbReference type="GO" id="GO:0016747">
    <property type="term" value="F:acyltransferase activity, transferring groups other than amino-acyl groups"/>
    <property type="evidence" value="ECO:0007669"/>
    <property type="project" value="InterPro"/>
</dbReference>
<dbReference type="InterPro" id="IPR000182">
    <property type="entry name" value="GNAT_dom"/>
</dbReference>